<name>A0A921SS11_9FIRM</name>
<dbReference type="EMBL" id="DYUC01000016">
    <property type="protein sequence ID" value="HJG85777.1"/>
    <property type="molecule type" value="Genomic_DNA"/>
</dbReference>
<comment type="caution">
    <text evidence="1">The sequence shown here is derived from an EMBL/GenBank/DDBJ whole genome shotgun (WGS) entry which is preliminary data.</text>
</comment>
<proteinExistence type="predicted"/>
<reference evidence="1" key="2">
    <citation type="submission" date="2021-09" db="EMBL/GenBank/DDBJ databases">
        <authorList>
            <person name="Gilroy R."/>
        </authorList>
    </citation>
    <scope>NUCLEOTIDE SEQUENCE</scope>
    <source>
        <strain evidence="1">CHK179-5677</strain>
    </source>
</reference>
<reference evidence="1" key="1">
    <citation type="journal article" date="2021" name="PeerJ">
        <title>Extensive microbial diversity within the chicken gut microbiome revealed by metagenomics and culture.</title>
        <authorList>
            <person name="Gilroy R."/>
            <person name="Ravi A."/>
            <person name="Getino M."/>
            <person name="Pursley I."/>
            <person name="Horton D.L."/>
            <person name="Alikhan N.F."/>
            <person name="Baker D."/>
            <person name="Gharbi K."/>
            <person name="Hall N."/>
            <person name="Watson M."/>
            <person name="Adriaenssens E.M."/>
            <person name="Foster-Nyarko E."/>
            <person name="Jarju S."/>
            <person name="Secka A."/>
            <person name="Antonio M."/>
            <person name="Oren A."/>
            <person name="Chaudhuri R.R."/>
            <person name="La Ragione R."/>
            <person name="Hildebrand F."/>
            <person name="Pallen M.J."/>
        </authorList>
    </citation>
    <scope>NUCLEOTIDE SEQUENCE</scope>
    <source>
        <strain evidence="1">CHK179-5677</strain>
    </source>
</reference>
<dbReference type="Proteomes" id="UP000760668">
    <property type="component" value="Unassembled WGS sequence"/>
</dbReference>
<gene>
    <name evidence="1" type="ORF">K8V01_01910</name>
</gene>
<evidence type="ECO:0008006" key="3">
    <source>
        <dbReference type="Google" id="ProtNLM"/>
    </source>
</evidence>
<sequence>MTQEELARRLADTGLPVAYRAFRTRQDPPYLCYVYVYDAQFFADDVMYYSAGHYQVELYTSAKDPAAEAKVEAALEGLCWEKGEEYLQDEKVYQILYEIEV</sequence>
<dbReference type="RefSeq" id="WP_295368638.1">
    <property type="nucleotide sequence ID" value="NZ_DYUC01000016.1"/>
</dbReference>
<evidence type="ECO:0000313" key="2">
    <source>
        <dbReference type="Proteomes" id="UP000760668"/>
    </source>
</evidence>
<evidence type="ECO:0000313" key="1">
    <source>
        <dbReference type="EMBL" id="HJG85777.1"/>
    </source>
</evidence>
<accession>A0A921SS11</accession>
<organism evidence="1 2">
    <name type="scientific">Pseudoflavonifractor capillosus</name>
    <dbReference type="NCBI Taxonomy" id="106588"/>
    <lineage>
        <taxon>Bacteria</taxon>
        <taxon>Bacillati</taxon>
        <taxon>Bacillota</taxon>
        <taxon>Clostridia</taxon>
        <taxon>Eubacteriales</taxon>
        <taxon>Oscillospiraceae</taxon>
        <taxon>Pseudoflavonifractor</taxon>
    </lineage>
</organism>
<protein>
    <recommendedName>
        <fullName evidence="3">Phage protein</fullName>
    </recommendedName>
</protein>
<dbReference type="AlphaFoldDB" id="A0A921SS11"/>